<accession>A0A3Q9JJD8</accession>
<dbReference type="PROSITE" id="PS00675">
    <property type="entry name" value="SIGMA54_INTERACT_1"/>
    <property type="match status" value="1"/>
</dbReference>
<protein>
    <submittedName>
        <fullName evidence="9">GAF domain-containing protein</fullName>
    </submittedName>
</protein>
<dbReference type="InterPro" id="IPR025944">
    <property type="entry name" value="Sigma_54_int_dom_CS"/>
</dbReference>
<dbReference type="PANTHER" id="PTHR32071:SF123">
    <property type="entry name" value="DNA-BINDING TRANSCRIPTIONAL ACTIVATOR HYFR-RELATED"/>
    <property type="match status" value="1"/>
</dbReference>
<sequence length="699" mass="78932">MVITAKKSLNTIDLISFNQTIYDCLDNINALSDSLNIDQINIIIETQIPATLIVTSINTKTRQKEVWSQALSENEHTFRCPLSDQPIHYNDVNYKSLFEDLIPKNFFYNIQLAYHVPLYCTEHQQSAIQFLRNKQANRFSSKEVENLKQLASLVEKVIAGLFNIAHLSQEKASLDYELLKNHILVEVTDAAISLQGMEEMAKIVSKDIIKFCNLDYIGILLCPNENNQKIHLYDSHRSNNKQLNQKHHLINTQEPLAQELLKQNSIVTTSIEELAEKYPDNDQLSTMLDKGLQTLCAMPLKFGSEVYGALLLAHSTSEIFDLDTISLFRQIADRVVIAAKNIYSYQKVTNLNHSLTNENLYLSETIQQIDTFGEIIGSSPAVQRALEQVEMVAHSGSSVLLLGETGTGKELFAKAIHNRSPRHDKRIIKVNCSAVPANLLESELFGHERGAFTGANTRRIGRFELAQGSSLLLDEIGDIPLELQPKLLRVLQEREIERLGGNTVIPVDVRIISATNCNLEKMIDDKTFRADLFYRLNVFPIIIPPLRERKTDIPLLAQFFTQKFAKLMKRDIDSIAANTLNQLCDYHWPGNVRELANVIERAVILNKGNVLSIDPQSFLLIEKNTPQDKSPPQPTVIKKLDTSDPDNEQREQILRVLKETNGIIAGPKGAAIRLGLKRTTLLSRMQRLGISPKDVIQDD</sequence>
<dbReference type="RefSeq" id="WP_127161709.1">
    <property type="nucleotide sequence ID" value="NZ_CP029822.1"/>
</dbReference>
<keyword evidence="2" id="KW-0067">ATP-binding</keyword>
<dbReference type="SMART" id="SM00065">
    <property type="entry name" value="GAF"/>
    <property type="match status" value="1"/>
</dbReference>
<dbReference type="FunFam" id="3.40.50.300:FF:000006">
    <property type="entry name" value="DNA-binding transcriptional regulator NtrC"/>
    <property type="match status" value="1"/>
</dbReference>
<dbReference type="KEGG" id="emo:DM558_01340"/>
<dbReference type="InterPro" id="IPR002078">
    <property type="entry name" value="Sigma_54_int"/>
</dbReference>
<keyword evidence="3" id="KW-0805">Transcription regulation</keyword>
<evidence type="ECO:0000313" key="9">
    <source>
        <dbReference type="EMBL" id="AZS49499.1"/>
    </source>
</evidence>
<keyword evidence="5" id="KW-0010">Activator</keyword>
<dbReference type="Proteomes" id="UP000273143">
    <property type="component" value="Chromosome"/>
</dbReference>
<evidence type="ECO:0000256" key="6">
    <source>
        <dbReference type="ARBA" id="ARBA00023163"/>
    </source>
</evidence>
<evidence type="ECO:0000313" key="10">
    <source>
        <dbReference type="Proteomes" id="UP000273143"/>
    </source>
</evidence>
<evidence type="ECO:0000256" key="2">
    <source>
        <dbReference type="ARBA" id="ARBA00022840"/>
    </source>
</evidence>
<proteinExistence type="predicted"/>
<keyword evidence="10" id="KW-1185">Reference proteome</keyword>
<dbReference type="FunFam" id="1.10.8.60:FF:000014">
    <property type="entry name" value="DNA-binding transcriptional regulator NtrC"/>
    <property type="match status" value="1"/>
</dbReference>
<dbReference type="InterPro" id="IPR003018">
    <property type="entry name" value="GAF"/>
</dbReference>
<evidence type="ECO:0000256" key="4">
    <source>
        <dbReference type="ARBA" id="ARBA00023125"/>
    </source>
</evidence>
<dbReference type="Pfam" id="PF01590">
    <property type="entry name" value="GAF"/>
    <property type="match status" value="1"/>
</dbReference>
<dbReference type="InterPro" id="IPR027417">
    <property type="entry name" value="P-loop_NTPase"/>
</dbReference>
<dbReference type="Gene3D" id="1.10.10.60">
    <property type="entry name" value="Homeodomain-like"/>
    <property type="match status" value="1"/>
</dbReference>
<feature type="compositionally biased region" description="Basic and acidic residues" evidence="7">
    <location>
        <begin position="638"/>
        <end position="647"/>
    </location>
</feature>
<dbReference type="AlphaFoldDB" id="A0A3Q9JJD8"/>
<dbReference type="InterPro" id="IPR003593">
    <property type="entry name" value="AAA+_ATPase"/>
</dbReference>
<gene>
    <name evidence="9" type="ORF">DM558_01340</name>
</gene>
<dbReference type="InterPro" id="IPR025662">
    <property type="entry name" value="Sigma_54_int_dom_ATP-bd_1"/>
</dbReference>
<dbReference type="InterPro" id="IPR029016">
    <property type="entry name" value="GAF-like_dom_sf"/>
</dbReference>
<keyword evidence="6" id="KW-0804">Transcription</keyword>
<dbReference type="PROSITE" id="PS00688">
    <property type="entry name" value="SIGMA54_INTERACT_3"/>
    <property type="match status" value="1"/>
</dbReference>
<dbReference type="SUPFAM" id="SSF52540">
    <property type="entry name" value="P-loop containing nucleoside triphosphate hydrolases"/>
    <property type="match status" value="1"/>
</dbReference>
<dbReference type="Gene3D" id="3.30.450.40">
    <property type="match status" value="1"/>
</dbReference>
<keyword evidence="1" id="KW-0547">Nucleotide-binding</keyword>
<dbReference type="Gene3D" id="1.10.8.60">
    <property type="match status" value="1"/>
</dbReference>
<evidence type="ECO:0000259" key="8">
    <source>
        <dbReference type="PROSITE" id="PS50045"/>
    </source>
</evidence>
<feature type="region of interest" description="Disordered" evidence="7">
    <location>
        <begin position="623"/>
        <end position="647"/>
    </location>
</feature>
<dbReference type="CDD" id="cd00009">
    <property type="entry name" value="AAA"/>
    <property type="match status" value="1"/>
</dbReference>
<keyword evidence="4" id="KW-0238">DNA-binding</keyword>
<dbReference type="GO" id="GO:0005524">
    <property type="term" value="F:ATP binding"/>
    <property type="evidence" value="ECO:0007669"/>
    <property type="project" value="UniProtKB-KW"/>
</dbReference>
<dbReference type="PROSITE" id="PS50045">
    <property type="entry name" value="SIGMA54_INTERACT_4"/>
    <property type="match status" value="1"/>
</dbReference>
<dbReference type="Gene3D" id="3.40.50.300">
    <property type="entry name" value="P-loop containing nucleotide triphosphate hydrolases"/>
    <property type="match status" value="1"/>
</dbReference>
<dbReference type="SUPFAM" id="SSF55781">
    <property type="entry name" value="GAF domain-like"/>
    <property type="match status" value="1"/>
</dbReference>
<dbReference type="PANTHER" id="PTHR32071">
    <property type="entry name" value="TRANSCRIPTIONAL REGULATORY PROTEIN"/>
    <property type="match status" value="1"/>
</dbReference>
<dbReference type="Pfam" id="PF00158">
    <property type="entry name" value="Sigma54_activat"/>
    <property type="match status" value="1"/>
</dbReference>
<name>A0A3Q9JJD8_9GAMM</name>
<dbReference type="SMART" id="SM00382">
    <property type="entry name" value="AAA"/>
    <property type="match status" value="1"/>
</dbReference>
<dbReference type="EMBL" id="CP029822">
    <property type="protein sequence ID" value="AZS49499.1"/>
    <property type="molecule type" value="Genomic_DNA"/>
</dbReference>
<dbReference type="GO" id="GO:0006355">
    <property type="term" value="P:regulation of DNA-templated transcription"/>
    <property type="evidence" value="ECO:0007669"/>
    <property type="project" value="InterPro"/>
</dbReference>
<dbReference type="InterPro" id="IPR058031">
    <property type="entry name" value="AAA_lid_NorR"/>
</dbReference>
<dbReference type="GO" id="GO:0003677">
    <property type="term" value="F:DNA binding"/>
    <property type="evidence" value="ECO:0007669"/>
    <property type="project" value="UniProtKB-KW"/>
</dbReference>
<evidence type="ECO:0000256" key="3">
    <source>
        <dbReference type="ARBA" id="ARBA00023015"/>
    </source>
</evidence>
<evidence type="ECO:0000256" key="5">
    <source>
        <dbReference type="ARBA" id="ARBA00023159"/>
    </source>
</evidence>
<reference evidence="10" key="1">
    <citation type="submission" date="2018-06" db="EMBL/GenBank/DDBJ databases">
        <title>Complete genome of Pseudomonas insecticola strain QZS01.</title>
        <authorList>
            <person name="Wang J."/>
            <person name="Su Q."/>
        </authorList>
    </citation>
    <scope>NUCLEOTIDE SEQUENCE [LARGE SCALE GENOMIC DNA]</scope>
    <source>
        <strain evidence="10">QZS01</strain>
    </source>
</reference>
<feature type="domain" description="Sigma-54 factor interaction" evidence="8">
    <location>
        <begin position="375"/>
        <end position="604"/>
    </location>
</feature>
<evidence type="ECO:0000256" key="7">
    <source>
        <dbReference type="SAM" id="MobiDB-lite"/>
    </source>
</evidence>
<organism evidence="9 10">
    <name type="scientific">Entomomonas moraniae</name>
    <dbReference type="NCBI Taxonomy" id="2213226"/>
    <lineage>
        <taxon>Bacteria</taxon>
        <taxon>Pseudomonadati</taxon>
        <taxon>Pseudomonadota</taxon>
        <taxon>Gammaproteobacteria</taxon>
        <taxon>Pseudomonadales</taxon>
        <taxon>Pseudomonadaceae</taxon>
        <taxon>Entomomonas</taxon>
    </lineage>
</organism>
<dbReference type="Pfam" id="PF25601">
    <property type="entry name" value="AAA_lid_14"/>
    <property type="match status" value="1"/>
</dbReference>
<evidence type="ECO:0000256" key="1">
    <source>
        <dbReference type="ARBA" id="ARBA00022741"/>
    </source>
</evidence>